<dbReference type="Gene3D" id="3.40.50.12780">
    <property type="entry name" value="N-terminal domain of ligase-like"/>
    <property type="match status" value="1"/>
</dbReference>
<dbReference type="PANTHER" id="PTHR43767:SF1">
    <property type="entry name" value="NONRIBOSOMAL PEPTIDE SYNTHASE PES1 (EUROFUNG)-RELATED"/>
    <property type="match status" value="1"/>
</dbReference>
<feature type="domain" description="AMP-dependent synthetase/ligase" evidence="1">
    <location>
        <begin position="16"/>
        <end position="348"/>
    </location>
</feature>
<name>A0A1V9DNM9_9GAMM</name>
<dbReference type="Proteomes" id="UP000192769">
    <property type="component" value="Unassembled WGS sequence"/>
</dbReference>
<dbReference type="EMBL" id="MWUE01000007">
    <property type="protein sequence ID" value="OQP35440.1"/>
    <property type="molecule type" value="Genomic_DNA"/>
</dbReference>
<dbReference type="InterPro" id="IPR050237">
    <property type="entry name" value="ATP-dep_AMP-bd_enzyme"/>
</dbReference>
<dbReference type="Pfam" id="PF00501">
    <property type="entry name" value="AMP-binding"/>
    <property type="match status" value="1"/>
</dbReference>
<dbReference type="AlphaFoldDB" id="A0A1V9DNM9"/>
<dbReference type="InterPro" id="IPR042099">
    <property type="entry name" value="ANL_N_sf"/>
</dbReference>
<organism evidence="2 3">
    <name type="scientific">Pantoea latae</name>
    <dbReference type="NCBI Taxonomy" id="1964541"/>
    <lineage>
        <taxon>Bacteria</taxon>
        <taxon>Pseudomonadati</taxon>
        <taxon>Pseudomonadota</taxon>
        <taxon>Gammaproteobacteria</taxon>
        <taxon>Enterobacterales</taxon>
        <taxon>Erwiniaceae</taxon>
        <taxon>Pantoea</taxon>
    </lineage>
</organism>
<comment type="caution">
    <text evidence="2">The sequence shown here is derived from an EMBL/GenBank/DDBJ whole genome shotgun (WGS) entry which is preliminary data.</text>
</comment>
<gene>
    <name evidence="2" type="ORF">B2J69_05455</name>
</gene>
<sequence>MNLAMDMTNPFLALDQHPPEAIAAIDDAGEALSYGELNRQAAALAGAIPAGSLIFILCENSLSALIGYVACLSHHIVPLLLDSQPDRQLLERLIATYHPGWLWRPQADSGPDPAARMTLGRYELVATGLPPFPLHPSLALLVSTSGSTGSPRLVRLSAASIEANAQSIARYLAIDKHERAVVNLPMHYVYGLSIINSHLLRGATLLLTSKTVAQRAFWQFVQRYGGSSLAGVPYTYQMLQRIGFMQMALPTVKTLTQAGGKLSPALHQAFARYARQHHKAFIVMYGAAEATARMAWLPAAESLTKCGSIGQAIPGGRLVLLDAQGRETEACGQTGELVYYGPNVMLGYAQCGADLSKGDELQGRLVTGDIARRDEAGFFSIVGRKSRFAKLFGRRIALDELEMLIRSAFPGAECACLSDDRQLRLFMEPACPADEIKRFICQKMRLSPSAIVAQRVTALPRSASGKILYRALEACSGQPE</sequence>
<evidence type="ECO:0000313" key="2">
    <source>
        <dbReference type="EMBL" id="OQP35440.1"/>
    </source>
</evidence>
<evidence type="ECO:0000259" key="1">
    <source>
        <dbReference type="Pfam" id="PF00501"/>
    </source>
</evidence>
<dbReference type="InterPro" id="IPR000873">
    <property type="entry name" value="AMP-dep_synth/lig_dom"/>
</dbReference>
<proteinExistence type="predicted"/>
<keyword evidence="3" id="KW-1185">Reference proteome</keyword>
<dbReference type="PANTHER" id="PTHR43767">
    <property type="entry name" value="LONG-CHAIN-FATTY-ACID--COA LIGASE"/>
    <property type="match status" value="1"/>
</dbReference>
<protein>
    <recommendedName>
        <fullName evidence="1">AMP-dependent synthetase/ligase domain-containing protein</fullName>
    </recommendedName>
</protein>
<dbReference type="SUPFAM" id="SSF56801">
    <property type="entry name" value="Acetyl-CoA synthetase-like"/>
    <property type="match status" value="1"/>
</dbReference>
<evidence type="ECO:0000313" key="3">
    <source>
        <dbReference type="Proteomes" id="UP000192769"/>
    </source>
</evidence>
<accession>A0A1V9DNM9</accession>
<reference evidence="2 3" key="1">
    <citation type="submission" date="2017-02" db="EMBL/GenBank/DDBJ databases">
        <title>Whole genome shotgun sequence of Pantoea agglomerans strain AS1 isolated from a cycad, Zamia floridana in Central Florida, USA.</title>
        <authorList>
            <person name="Lata P."/>
            <person name="Govindarajan S."/>
            <person name="Qi F."/>
            <person name="Li J.-L."/>
            <person name="Maurya S.K."/>
            <person name="Sahoo M.K."/>
        </authorList>
    </citation>
    <scope>NUCLEOTIDE SEQUENCE [LARGE SCALE GENOMIC DNA]</scope>
    <source>
        <strain evidence="2 3">AS1</strain>
    </source>
</reference>